<organism evidence="1 2">
    <name type="scientific">Persea americana</name>
    <name type="common">Avocado</name>
    <dbReference type="NCBI Taxonomy" id="3435"/>
    <lineage>
        <taxon>Eukaryota</taxon>
        <taxon>Viridiplantae</taxon>
        <taxon>Streptophyta</taxon>
        <taxon>Embryophyta</taxon>
        <taxon>Tracheophyta</taxon>
        <taxon>Spermatophyta</taxon>
        <taxon>Magnoliopsida</taxon>
        <taxon>Magnoliidae</taxon>
        <taxon>Laurales</taxon>
        <taxon>Lauraceae</taxon>
        <taxon>Persea</taxon>
    </lineage>
</organism>
<gene>
    <name evidence="1" type="ORF">MRB53_002256</name>
</gene>
<dbReference type="Proteomes" id="UP001234297">
    <property type="component" value="Chromosome 1"/>
</dbReference>
<comment type="caution">
    <text evidence="1">The sequence shown here is derived from an EMBL/GenBank/DDBJ whole genome shotgun (WGS) entry which is preliminary data.</text>
</comment>
<proteinExistence type="predicted"/>
<accession>A0ACC2MUP9</accession>
<dbReference type="EMBL" id="CM056809">
    <property type="protein sequence ID" value="KAJ8649233.1"/>
    <property type="molecule type" value="Genomic_DNA"/>
</dbReference>
<protein>
    <submittedName>
        <fullName evidence="1">Uncharacterized protein</fullName>
    </submittedName>
</protein>
<evidence type="ECO:0000313" key="2">
    <source>
        <dbReference type="Proteomes" id="UP001234297"/>
    </source>
</evidence>
<reference evidence="1 2" key="1">
    <citation type="journal article" date="2022" name="Hortic Res">
        <title>A haplotype resolved chromosomal level avocado genome allows analysis of novel avocado genes.</title>
        <authorList>
            <person name="Nath O."/>
            <person name="Fletcher S.J."/>
            <person name="Hayward A."/>
            <person name="Shaw L.M."/>
            <person name="Masouleh A.K."/>
            <person name="Furtado A."/>
            <person name="Henry R.J."/>
            <person name="Mitter N."/>
        </authorList>
    </citation>
    <scope>NUCLEOTIDE SEQUENCE [LARGE SCALE GENOMIC DNA]</scope>
    <source>
        <strain evidence="2">cv. Hass</strain>
    </source>
</reference>
<name>A0ACC2MUP9_PERAE</name>
<keyword evidence="2" id="KW-1185">Reference proteome</keyword>
<evidence type="ECO:0000313" key="1">
    <source>
        <dbReference type="EMBL" id="KAJ8649233.1"/>
    </source>
</evidence>
<sequence>MVYENDITECRAAEDFEGEEDDDIIENSSERPHRDDGDDEDEDGDELRDNFIERHHGVDDGEMLESLIGRSNVGEDNDLIERLLKRPRLGMDGKMIASSGERAFGAFHGVASLEPYEGMEFETEEAAKIFYNSYARRVGFSIRVSIYSRSKRDGLIISRRFVCSKEGFRRKRDVNMSSGEGKAKRPRAITREGCKAMIVVKKQSSGRWVLSKFVDGHSHPLAPPGKVHCLRSHRGDKDKTIRELTHELEHANQRCAGYRSHLCAILKDVEEQLLKKVEDIRQSIREIESEEQGNYLK</sequence>